<sequence length="171" mass="17580">MKKNALIIIAFKNFRDEEYLEPKAVLEAAGIEVKTASTQVGTASGKLGAKVPVDLAIEDVAAADYDAVIFVGGPGCYDYYNNPIALTIAQAAVKHNKILAAICSAGGILAHAGVLKGKKATVFPSEAELLKSKGAIYTGAKVEIDGNIITADGPQSARKFGEAVAGLMGGS</sequence>
<dbReference type="PANTHER" id="PTHR48094">
    <property type="entry name" value="PROTEIN/NUCLEIC ACID DEGLYCASE DJ-1-RELATED"/>
    <property type="match status" value="1"/>
</dbReference>
<dbReference type="InterPro" id="IPR050325">
    <property type="entry name" value="Prot/Nucl_acid_deglycase"/>
</dbReference>
<evidence type="ECO:0000313" key="3">
    <source>
        <dbReference type="Proteomes" id="UP000179242"/>
    </source>
</evidence>
<dbReference type="InterPro" id="IPR029062">
    <property type="entry name" value="Class_I_gatase-like"/>
</dbReference>
<dbReference type="GO" id="GO:0005737">
    <property type="term" value="C:cytoplasm"/>
    <property type="evidence" value="ECO:0007669"/>
    <property type="project" value="TreeGrafter"/>
</dbReference>
<dbReference type="PANTHER" id="PTHR48094:SF12">
    <property type="entry name" value="PARKINSON DISEASE PROTEIN 7 HOMOLOG"/>
    <property type="match status" value="1"/>
</dbReference>
<evidence type="ECO:0000259" key="1">
    <source>
        <dbReference type="Pfam" id="PF01965"/>
    </source>
</evidence>
<dbReference type="Gene3D" id="3.40.50.880">
    <property type="match status" value="1"/>
</dbReference>
<dbReference type="InterPro" id="IPR002818">
    <property type="entry name" value="DJ-1/PfpI"/>
</dbReference>
<dbReference type="SUPFAM" id="SSF52317">
    <property type="entry name" value="Class I glutamine amidotransferase-like"/>
    <property type="match status" value="1"/>
</dbReference>
<feature type="domain" description="DJ-1/PfpI" evidence="1">
    <location>
        <begin position="4"/>
        <end position="164"/>
    </location>
</feature>
<gene>
    <name evidence="2" type="ORF">A2438_01265</name>
</gene>
<name>A0A1F4U7H7_UNCSA</name>
<accession>A0A1F4U7H7</accession>
<comment type="caution">
    <text evidence="2">The sequence shown here is derived from an EMBL/GenBank/DDBJ whole genome shotgun (WGS) entry which is preliminary data.</text>
</comment>
<evidence type="ECO:0000313" key="2">
    <source>
        <dbReference type="EMBL" id="OGC40906.1"/>
    </source>
</evidence>
<organism evidence="2 3">
    <name type="scientific">candidate division WOR-1 bacterium RIFOXYC2_FULL_46_14</name>
    <dbReference type="NCBI Taxonomy" id="1802587"/>
    <lineage>
        <taxon>Bacteria</taxon>
        <taxon>Bacillati</taxon>
        <taxon>Saganbacteria</taxon>
    </lineage>
</organism>
<reference evidence="2 3" key="1">
    <citation type="journal article" date="2016" name="Nat. Commun.">
        <title>Thousands of microbial genomes shed light on interconnected biogeochemical processes in an aquifer system.</title>
        <authorList>
            <person name="Anantharaman K."/>
            <person name="Brown C.T."/>
            <person name="Hug L.A."/>
            <person name="Sharon I."/>
            <person name="Castelle C.J."/>
            <person name="Probst A.J."/>
            <person name="Thomas B.C."/>
            <person name="Singh A."/>
            <person name="Wilkins M.J."/>
            <person name="Karaoz U."/>
            <person name="Brodie E.L."/>
            <person name="Williams K.H."/>
            <person name="Hubbard S.S."/>
            <person name="Banfield J.F."/>
        </authorList>
    </citation>
    <scope>NUCLEOTIDE SEQUENCE [LARGE SCALE GENOMIC DNA]</scope>
</reference>
<proteinExistence type="predicted"/>
<dbReference type="EMBL" id="MEUJ01000002">
    <property type="protein sequence ID" value="OGC40906.1"/>
    <property type="molecule type" value="Genomic_DNA"/>
</dbReference>
<protein>
    <recommendedName>
        <fullName evidence="1">DJ-1/PfpI domain-containing protein</fullName>
    </recommendedName>
</protein>
<dbReference type="AlphaFoldDB" id="A0A1F4U7H7"/>
<dbReference type="Proteomes" id="UP000179242">
    <property type="component" value="Unassembled WGS sequence"/>
</dbReference>
<dbReference type="Pfam" id="PF01965">
    <property type="entry name" value="DJ-1_PfpI"/>
    <property type="match status" value="1"/>
</dbReference>